<dbReference type="EMBL" id="JACGWJ010000024">
    <property type="protein sequence ID" value="KAL0319652.1"/>
    <property type="molecule type" value="Genomic_DNA"/>
</dbReference>
<organism evidence="2">
    <name type="scientific">Sesamum radiatum</name>
    <name type="common">Black benniseed</name>
    <dbReference type="NCBI Taxonomy" id="300843"/>
    <lineage>
        <taxon>Eukaryota</taxon>
        <taxon>Viridiplantae</taxon>
        <taxon>Streptophyta</taxon>
        <taxon>Embryophyta</taxon>
        <taxon>Tracheophyta</taxon>
        <taxon>Spermatophyta</taxon>
        <taxon>Magnoliopsida</taxon>
        <taxon>eudicotyledons</taxon>
        <taxon>Gunneridae</taxon>
        <taxon>Pentapetalae</taxon>
        <taxon>asterids</taxon>
        <taxon>lamiids</taxon>
        <taxon>Lamiales</taxon>
        <taxon>Pedaliaceae</taxon>
        <taxon>Sesamum</taxon>
    </lineage>
</organism>
<dbReference type="AlphaFoldDB" id="A0AAW2LK52"/>
<comment type="caution">
    <text evidence="2">The sequence shown here is derived from an EMBL/GenBank/DDBJ whole genome shotgun (WGS) entry which is preliminary data.</text>
</comment>
<name>A0AAW2LK52_SESRA</name>
<feature type="region of interest" description="Disordered" evidence="1">
    <location>
        <begin position="17"/>
        <end position="85"/>
    </location>
</feature>
<gene>
    <name evidence="2" type="ORF">Sradi_5226700</name>
</gene>
<reference evidence="2" key="1">
    <citation type="submission" date="2020-06" db="EMBL/GenBank/DDBJ databases">
        <authorList>
            <person name="Li T."/>
            <person name="Hu X."/>
            <person name="Zhang T."/>
            <person name="Song X."/>
            <person name="Zhang H."/>
            <person name="Dai N."/>
            <person name="Sheng W."/>
            <person name="Hou X."/>
            <person name="Wei L."/>
        </authorList>
    </citation>
    <scope>NUCLEOTIDE SEQUENCE</scope>
    <source>
        <strain evidence="2">G02</strain>
        <tissue evidence="2">Leaf</tissue>
    </source>
</reference>
<sequence length="147" mass="16127">MQYEELCKDVPEFVMKEVRQSPGVVDGRKEGSSYSLHSAPEDDHQEGRTRSEMGPIVHEESASEPKVQGFVGPIETRSDSGWSDWDAPRAISIDASPWMVGGDFNTVLSLEERSGSAAPSSFPISNFHDTITDCALLNAGYTRSPYT</sequence>
<proteinExistence type="predicted"/>
<accession>A0AAW2LK52</accession>
<feature type="compositionally biased region" description="Basic and acidic residues" evidence="1">
    <location>
        <begin position="39"/>
        <end position="63"/>
    </location>
</feature>
<protein>
    <submittedName>
        <fullName evidence="2">Uncharacterized protein</fullName>
    </submittedName>
</protein>
<evidence type="ECO:0000256" key="1">
    <source>
        <dbReference type="SAM" id="MobiDB-lite"/>
    </source>
</evidence>
<evidence type="ECO:0000313" key="2">
    <source>
        <dbReference type="EMBL" id="KAL0319652.1"/>
    </source>
</evidence>
<reference evidence="2" key="2">
    <citation type="journal article" date="2024" name="Plant">
        <title>Genomic evolution and insights into agronomic trait innovations of Sesamum species.</title>
        <authorList>
            <person name="Miao H."/>
            <person name="Wang L."/>
            <person name="Qu L."/>
            <person name="Liu H."/>
            <person name="Sun Y."/>
            <person name="Le M."/>
            <person name="Wang Q."/>
            <person name="Wei S."/>
            <person name="Zheng Y."/>
            <person name="Lin W."/>
            <person name="Duan Y."/>
            <person name="Cao H."/>
            <person name="Xiong S."/>
            <person name="Wang X."/>
            <person name="Wei L."/>
            <person name="Li C."/>
            <person name="Ma Q."/>
            <person name="Ju M."/>
            <person name="Zhao R."/>
            <person name="Li G."/>
            <person name="Mu C."/>
            <person name="Tian Q."/>
            <person name="Mei H."/>
            <person name="Zhang T."/>
            <person name="Gao T."/>
            <person name="Zhang H."/>
        </authorList>
    </citation>
    <scope>NUCLEOTIDE SEQUENCE</scope>
    <source>
        <strain evidence="2">G02</strain>
    </source>
</reference>